<dbReference type="AlphaFoldDB" id="A0A3S4SDP7"/>
<dbReference type="KEGG" id="mcun:NCTC10297_01857"/>
<reference evidence="1 2" key="1">
    <citation type="submission" date="2018-12" db="EMBL/GenBank/DDBJ databases">
        <authorList>
            <consortium name="Pathogen Informatics"/>
        </authorList>
    </citation>
    <scope>NUCLEOTIDE SEQUENCE [LARGE SCALE GENOMIC DNA]</scope>
    <source>
        <strain evidence="1 2">NCTC10297</strain>
    </source>
</reference>
<evidence type="ECO:0000313" key="2">
    <source>
        <dbReference type="Proteomes" id="UP000274100"/>
    </source>
</evidence>
<organism evidence="1 2">
    <name type="scientific">Moraxella cuniculi</name>
    <dbReference type="NCBI Taxonomy" id="34061"/>
    <lineage>
        <taxon>Bacteria</taxon>
        <taxon>Pseudomonadati</taxon>
        <taxon>Pseudomonadota</taxon>
        <taxon>Gammaproteobacteria</taxon>
        <taxon>Moraxellales</taxon>
        <taxon>Moraxellaceae</taxon>
        <taxon>Moraxella</taxon>
    </lineage>
</organism>
<accession>A0A3S4SDP7</accession>
<proteinExistence type="predicted"/>
<sequence length="37" mass="4368">MNIIKSKLNTRNHCYQQNYAQMAALSESFTKKHQLLN</sequence>
<protein>
    <submittedName>
        <fullName evidence="1">Uncharacterized protein</fullName>
    </submittedName>
</protein>
<name>A0A3S4SDP7_9GAMM</name>
<dbReference type="Proteomes" id="UP000274100">
    <property type="component" value="Chromosome"/>
</dbReference>
<gene>
    <name evidence="1" type="ORF">NCTC10297_01857</name>
</gene>
<evidence type="ECO:0000313" key="1">
    <source>
        <dbReference type="EMBL" id="VEG13883.1"/>
    </source>
</evidence>
<dbReference type="EMBL" id="LR134343">
    <property type="protein sequence ID" value="VEG13883.1"/>
    <property type="molecule type" value="Genomic_DNA"/>
</dbReference>